<protein>
    <recommendedName>
        <fullName evidence="3">Ribosomal protein S1</fullName>
    </recommendedName>
</protein>
<evidence type="ECO:0000313" key="1">
    <source>
        <dbReference type="EMBL" id="QPC44347.1"/>
    </source>
</evidence>
<name>A0A7S8C6Q3_9HYPH</name>
<dbReference type="KEGG" id="kmn:HW532_17555"/>
<reference evidence="1 2" key="1">
    <citation type="submission" date="2020-06" db="EMBL/GenBank/DDBJ databases">
        <title>Genome sequence of 2 isolates from Red Sea Mangroves.</title>
        <authorList>
            <person name="Sefrji F."/>
            <person name="Michoud G."/>
            <person name="Merlino G."/>
            <person name="Daffonchio D."/>
        </authorList>
    </citation>
    <scope>NUCLEOTIDE SEQUENCE [LARGE SCALE GENOMIC DNA]</scope>
    <source>
        <strain evidence="1 2">R1DC25</strain>
    </source>
</reference>
<dbReference type="Proteomes" id="UP000593594">
    <property type="component" value="Chromosome"/>
</dbReference>
<accession>A0A7S8C6Q3</accession>
<dbReference type="EMBL" id="CP058214">
    <property type="protein sequence ID" value="QPC44347.1"/>
    <property type="molecule type" value="Genomic_DNA"/>
</dbReference>
<dbReference type="AlphaFoldDB" id="A0A7S8C6Q3"/>
<evidence type="ECO:0008006" key="3">
    <source>
        <dbReference type="Google" id="ProtNLM"/>
    </source>
</evidence>
<dbReference type="RefSeq" id="WP_213161714.1">
    <property type="nucleotide sequence ID" value="NZ_CP058214.1"/>
</dbReference>
<organism evidence="1 2">
    <name type="scientific">Kaustia mangrovi</name>
    <dbReference type="NCBI Taxonomy" id="2593653"/>
    <lineage>
        <taxon>Bacteria</taxon>
        <taxon>Pseudomonadati</taxon>
        <taxon>Pseudomonadota</taxon>
        <taxon>Alphaproteobacteria</taxon>
        <taxon>Hyphomicrobiales</taxon>
        <taxon>Parvibaculaceae</taxon>
        <taxon>Kaustia</taxon>
    </lineage>
</organism>
<gene>
    <name evidence="1" type="ORF">HW532_17555</name>
</gene>
<evidence type="ECO:0000313" key="2">
    <source>
        <dbReference type="Proteomes" id="UP000593594"/>
    </source>
</evidence>
<sequence>MKITIDIDCTPEEARAFMGLPDVKPMQDAVMVQLQEQLQRQIERADPDALMQTWLAPSIEGFAKFQNALWSAAMGKAKGEEETGTSDK</sequence>
<dbReference type="InterPro" id="IPR045502">
    <property type="entry name" value="DUF6489"/>
</dbReference>
<proteinExistence type="predicted"/>
<dbReference type="Pfam" id="PF20099">
    <property type="entry name" value="DUF6489"/>
    <property type="match status" value="1"/>
</dbReference>
<keyword evidence="2" id="KW-1185">Reference proteome</keyword>